<dbReference type="InterPro" id="IPR027417">
    <property type="entry name" value="P-loop_NTPase"/>
</dbReference>
<dbReference type="GO" id="GO:0005874">
    <property type="term" value="C:microtubule"/>
    <property type="evidence" value="ECO:0007669"/>
    <property type="project" value="UniProtKB-KW"/>
</dbReference>
<dbReference type="PANTHER" id="PTHR47969:SF15">
    <property type="entry name" value="CHROMOSOME-ASSOCIATED KINESIN KIF4A-RELATED"/>
    <property type="match status" value="1"/>
</dbReference>
<feature type="binding site" evidence="6">
    <location>
        <begin position="84"/>
        <end position="91"/>
    </location>
    <ligand>
        <name>ATP</name>
        <dbReference type="ChEBI" id="CHEBI:30616"/>
    </ligand>
</feature>
<evidence type="ECO:0000256" key="5">
    <source>
        <dbReference type="ARBA" id="ARBA00023054"/>
    </source>
</evidence>
<dbReference type="OrthoDB" id="3176171at2759"/>
<keyword evidence="5" id="KW-0175">Coiled coil</keyword>
<dbReference type="STRING" id="1754192.A0A1Y1XFC3"/>
<name>A0A1Y1XFC3_9FUNG</name>
<dbReference type="Pfam" id="PF00225">
    <property type="entry name" value="Kinesin"/>
    <property type="match status" value="1"/>
</dbReference>
<dbReference type="GO" id="GO:0005524">
    <property type="term" value="F:ATP binding"/>
    <property type="evidence" value="ECO:0007669"/>
    <property type="project" value="UniProtKB-UniRule"/>
</dbReference>
<reference evidence="10 11" key="1">
    <citation type="submission" date="2016-08" db="EMBL/GenBank/DDBJ databases">
        <title>A Parts List for Fungal Cellulosomes Revealed by Comparative Genomics.</title>
        <authorList>
            <consortium name="DOE Joint Genome Institute"/>
            <person name="Haitjema C.H."/>
            <person name="Gilmore S.P."/>
            <person name="Henske J.K."/>
            <person name="Solomon K.V."/>
            <person name="De Groot R."/>
            <person name="Kuo A."/>
            <person name="Mondo S.J."/>
            <person name="Salamov A.A."/>
            <person name="Labutti K."/>
            <person name="Zhao Z."/>
            <person name="Chiniquy J."/>
            <person name="Barry K."/>
            <person name="Brewer H.M."/>
            <person name="Purvine S.O."/>
            <person name="Wright A.T."/>
            <person name="Boxma B."/>
            <person name="Van Alen T."/>
            <person name="Hackstein J.H."/>
            <person name="Baker S.E."/>
            <person name="Grigoriev I.V."/>
            <person name="O'Malley M.A."/>
        </authorList>
    </citation>
    <scope>NUCLEOTIDE SEQUENCE [LARGE SCALE GENOMIC DNA]</scope>
    <source>
        <strain evidence="10 11">S4</strain>
    </source>
</reference>
<evidence type="ECO:0000256" key="6">
    <source>
        <dbReference type="PROSITE-ProRule" id="PRU00283"/>
    </source>
</evidence>
<accession>A0A1Y1XFC3</accession>
<dbReference type="GO" id="GO:0005875">
    <property type="term" value="C:microtubule associated complex"/>
    <property type="evidence" value="ECO:0007669"/>
    <property type="project" value="TreeGrafter"/>
</dbReference>
<dbReference type="PROSITE" id="PS50067">
    <property type="entry name" value="KINESIN_MOTOR_2"/>
    <property type="match status" value="1"/>
</dbReference>
<dbReference type="SMART" id="SM00129">
    <property type="entry name" value="KISc"/>
    <property type="match status" value="1"/>
</dbReference>
<evidence type="ECO:0000313" key="11">
    <source>
        <dbReference type="Proteomes" id="UP000193944"/>
    </source>
</evidence>
<protein>
    <recommendedName>
        <fullName evidence="7">Kinesin-like protein</fullName>
    </recommendedName>
</protein>
<dbReference type="PRINTS" id="PR00380">
    <property type="entry name" value="KINESINHEAVY"/>
</dbReference>
<dbReference type="GO" id="GO:0008017">
    <property type="term" value="F:microtubule binding"/>
    <property type="evidence" value="ECO:0007669"/>
    <property type="project" value="InterPro"/>
</dbReference>
<evidence type="ECO:0000256" key="1">
    <source>
        <dbReference type="ARBA" id="ARBA00004496"/>
    </source>
</evidence>
<dbReference type="AlphaFoldDB" id="A0A1Y1XFC3"/>
<proteinExistence type="inferred from homology"/>
<dbReference type="InterPro" id="IPR027640">
    <property type="entry name" value="Kinesin-like_fam"/>
</dbReference>
<sequence>MSSVKVALRIRPLSAKERLNCNRKCLSVINTNNTPQVIIQPDRKFSFDYIFDENASQKEVYTSCVKPLLLNFIDGFNATILAYGQTGSGKTYSMGTGLETEIISENQGIVPRAIYELFSILKKKSNLEYKYKLSVTYLELYNEDLNDLLNPKLKQVSNNINPTSGNINSNVTLQIREDANGIINWYGVTEIDVDTPEELLNLLEKGSLIRSTGSTDMNIENKNENNEDDNGNKDEKENNDKNKEKKWICLSSKFHFVDLAGSERLKRTGAMGERVKEGITINQGLFALGNVINALTDELHPERHVPYRDSKLTRLLQDSLGGNSKTLMLSCISCCELDYNESLNTLRYASRARMINNEAVINRK</sequence>
<evidence type="ECO:0000256" key="8">
    <source>
        <dbReference type="SAM" id="MobiDB-lite"/>
    </source>
</evidence>
<dbReference type="InterPro" id="IPR036961">
    <property type="entry name" value="Kinesin_motor_dom_sf"/>
</dbReference>
<dbReference type="GO" id="GO:0003777">
    <property type="term" value="F:microtubule motor activity"/>
    <property type="evidence" value="ECO:0007669"/>
    <property type="project" value="InterPro"/>
</dbReference>
<feature type="region of interest" description="Disordered" evidence="8">
    <location>
        <begin position="213"/>
        <end position="242"/>
    </location>
</feature>
<keyword evidence="6 7" id="KW-0505">Motor protein</keyword>
<evidence type="ECO:0000259" key="9">
    <source>
        <dbReference type="PROSITE" id="PS50067"/>
    </source>
</evidence>
<feature type="compositionally biased region" description="Basic and acidic residues" evidence="8">
    <location>
        <begin position="219"/>
        <end position="242"/>
    </location>
</feature>
<evidence type="ECO:0000256" key="3">
    <source>
        <dbReference type="ARBA" id="ARBA00022741"/>
    </source>
</evidence>
<evidence type="ECO:0000313" key="10">
    <source>
        <dbReference type="EMBL" id="ORX84455.1"/>
    </source>
</evidence>
<dbReference type="InterPro" id="IPR001752">
    <property type="entry name" value="Kinesin_motor_dom"/>
</dbReference>
<dbReference type="GO" id="GO:0007052">
    <property type="term" value="P:mitotic spindle organization"/>
    <property type="evidence" value="ECO:0007669"/>
    <property type="project" value="TreeGrafter"/>
</dbReference>
<feature type="domain" description="Kinesin motor" evidence="9">
    <location>
        <begin position="3"/>
        <end position="355"/>
    </location>
</feature>
<keyword evidence="7" id="KW-0493">Microtubule</keyword>
<dbReference type="GO" id="GO:0005737">
    <property type="term" value="C:cytoplasm"/>
    <property type="evidence" value="ECO:0007669"/>
    <property type="project" value="UniProtKB-SubCell"/>
</dbReference>
<evidence type="ECO:0000256" key="2">
    <source>
        <dbReference type="ARBA" id="ARBA00022490"/>
    </source>
</evidence>
<organism evidence="10 11">
    <name type="scientific">Anaeromyces robustus</name>
    <dbReference type="NCBI Taxonomy" id="1754192"/>
    <lineage>
        <taxon>Eukaryota</taxon>
        <taxon>Fungi</taxon>
        <taxon>Fungi incertae sedis</taxon>
        <taxon>Chytridiomycota</taxon>
        <taxon>Chytridiomycota incertae sedis</taxon>
        <taxon>Neocallimastigomycetes</taxon>
        <taxon>Neocallimastigales</taxon>
        <taxon>Neocallimastigaceae</taxon>
        <taxon>Anaeromyces</taxon>
    </lineage>
</organism>
<dbReference type="EMBL" id="MCFG01000052">
    <property type="protein sequence ID" value="ORX84455.1"/>
    <property type="molecule type" value="Genomic_DNA"/>
</dbReference>
<reference evidence="10 11" key="2">
    <citation type="submission" date="2016-08" db="EMBL/GenBank/DDBJ databases">
        <title>Pervasive Adenine N6-methylation of Active Genes in Fungi.</title>
        <authorList>
            <consortium name="DOE Joint Genome Institute"/>
            <person name="Mondo S.J."/>
            <person name="Dannebaum R.O."/>
            <person name="Kuo R.C."/>
            <person name="Labutti K."/>
            <person name="Haridas S."/>
            <person name="Kuo A."/>
            <person name="Salamov A."/>
            <person name="Ahrendt S.R."/>
            <person name="Lipzen A."/>
            <person name="Sullivan W."/>
            <person name="Andreopoulos W.B."/>
            <person name="Clum A."/>
            <person name="Lindquist E."/>
            <person name="Daum C."/>
            <person name="Ramamoorthy G.K."/>
            <person name="Gryganskyi A."/>
            <person name="Culley D."/>
            <person name="Magnuson J.K."/>
            <person name="James T.Y."/>
            <person name="O'Malley M.A."/>
            <person name="Stajich J.E."/>
            <person name="Spatafora J.W."/>
            <person name="Visel A."/>
            <person name="Grigoriev I.V."/>
        </authorList>
    </citation>
    <scope>NUCLEOTIDE SEQUENCE [LARGE SCALE GENOMIC DNA]</scope>
    <source>
        <strain evidence="10 11">S4</strain>
    </source>
</reference>
<evidence type="ECO:0000256" key="7">
    <source>
        <dbReference type="RuleBase" id="RU000394"/>
    </source>
</evidence>
<keyword evidence="3 6" id="KW-0547">Nucleotide-binding</keyword>
<keyword evidence="11" id="KW-1185">Reference proteome</keyword>
<dbReference type="Gene3D" id="3.40.850.10">
    <property type="entry name" value="Kinesin motor domain"/>
    <property type="match status" value="1"/>
</dbReference>
<gene>
    <name evidence="10" type="ORF">BCR32DRAFT_230458</name>
</gene>
<comment type="similarity">
    <text evidence="6 7">Belongs to the TRAFAC class myosin-kinesin ATPase superfamily. Kinesin family.</text>
</comment>
<dbReference type="Proteomes" id="UP000193944">
    <property type="component" value="Unassembled WGS sequence"/>
</dbReference>
<feature type="non-terminal residue" evidence="10">
    <location>
        <position position="364"/>
    </location>
</feature>
<dbReference type="SUPFAM" id="SSF52540">
    <property type="entry name" value="P-loop containing nucleoside triphosphate hydrolases"/>
    <property type="match status" value="1"/>
</dbReference>
<dbReference type="InterPro" id="IPR019821">
    <property type="entry name" value="Kinesin_motor_CS"/>
</dbReference>
<comment type="subcellular location">
    <subcellularLocation>
        <location evidence="1">Cytoplasm</location>
    </subcellularLocation>
</comment>
<dbReference type="PANTHER" id="PTHR47969">
    <property type="entry name" value="CHROMOSOME-ASSOCIATED KINESIN KIF4A-RELATED"/>
    <property type="match status" value="1"/>
</dbReference>
<evidence type="ECO:0000256" key="4">
    <source>
        <dbReference type="ARBA" id="ARBA00022840"/>
    </source>
</evidence>
<dbReference type="GO" id="GO:0051231">
    <property type="term" value="P:spindle elongation"/>
    <property type="evidence" value="ECO:0007669"/>
    <property type="project" value="TreeGrafter"/>
</dbReference>
<keyword evidence="2" id="KW-0963">Cytoplasm</keyword>
<dbReference type="GO" id="GO:0007018">
    <property type="term" value="P:microtubule-based movement"/>
    <property type="evidence" value="ECO:0007669"/>
    <property type="project" value="InterPro"/>
</dbReference>
<dbReference type="PROSITE" id="PS00411">
    <property type="entry name" value="KINESIN_MOTOR_1"/>
    <property type="match status" value="1"/>
</dbReference>
<comment type="caution">
    <text evidence="10">The sequence shown here is derived from an EMBL/GenBank/DDBJ whole genome shotgun (WGS) entry which is preliminary data.</text>
</comment>
<keyword evidence="4 6" id="KW-0067">ATP-binding</keyword>